<dbReference type="PANTHER" id="PTHR46401">
    <property type="entry name" value="GLYCOSYLTRANSFERASE WBBK-RELATED"/>
    <property type="match status" value="1"/>
</dbReference>
<dbReference type="Proteomes" id="UP001151478">
    <property type="component" value="Unassembled WGS sequence"/>
</dbReference>
<evidence type="ECO:0000256" key="1">
    <source>
        <dbReference type="ARBA" id="ARBA00022679"/>
    </source>
</evidence>
<feature type="domain" description="Glycosyl transferase family 1" evidence="2">
    <location>
        <begin position="7"/>
        <end position="166"/>
    </location>
</feature>
<dbReference type="SUPFAM" id="SSF53756">
    <property type="entry name" value="UDP-Glycosyltransferase/glycogen phosphorylase"/>
    <property type="match status" value="1"/>
</dbReference>
<sequence>MNVSKRVKNQPFKIVWSGQHTAGKALHILLKSLALLNKDILWELHVLGKGKQTKKWKKLAKKLKIHNSCTWYGWVEKKVALDVMKNSHALVITSLKDLTSSVILESISLGVPVVSLDHCGFSYVVNDSCGIKIPIDEPRKVFINIKNAITKLYKYENYRVKLSKGALLRAQDFSWEGKVDKLNSVYKNLLG</sequence>
<dbReference type="Pfam" id="PF00534">
    <property type="entry name" value="Glycos_transf_1"/>
    <property type="match status" value="1"/>
</dbReference>
<dbReference type="PANTHER" id="PTHR46401:SF2">
    <property type="entry name" value="GLYCOSYLTRANSFERASE WBBK-RELATED"/>
    <property type="match status" value="1"/>
</dbReference>
<gene>
    <name evidence="3" type="ORF">N5A56_011325</name>
</gene>
<comment type="caution">
    <text evidence="3">The sequence shown here is derived from an EMBL/GenBank/DDBJ whole genome shotgun (WGS) entry which is preliminary data.</text>
</comment>
<accession>A0ABT5SA28</accession>
<keyword evidence="1" id="KW-0808">Transferase</keyword>
<proteinExistence type="predicted"/>
<protein>
    <submittedName>
        <fullName evidence="3">Glycosyltransferase</fullName>
    </submittedName>
</protein>
<evidence type="ECO:0000313" key="3">
    <source>
        <dbReference type="EMBL" id="MDD7914969.1"/>
    </source>
</evidence>
<dbReference type="InterPro" id="IPR001296">
    <property type="entry name" value="Glyco_trans_1"/>
</dbReference>
<dbReference type="Gene3D" id="3.40.50.2000">
    <property type="entry name" value="Glycogen Phosphorylase B"/>
    <property type="match status" value="1"/>
</dbReference>
<reference evidence="3" key="1">
    <citation type="submission" date="2023-02" db="EMBL/GenBank/DDBJ databases">
        <title>Polaribacter ponticola sp. nov., isolated from seawater.</title>
        <authorList>
            <person name="Baek J.H."/>
            <person name="Kim J.M."/>
            <person name="Choi D.G."/>
            <person name="Jeon C.O."/>
        </authorList>
    </citation>
    <scope>NUCLEOTIDE SEQUENCE</scope>
    <source>
        <strain evidence="3">MSW5</strain>
    </source>
</reference>
<name>A0ABT5SA28_9FLAO</name>
<evidence type="ECO:0000313" key="4">
    <source>
        <dbReference type="Proteomes" id="UP001151478"/>
    </source>
</evidence>
<dbReference type="EMBL" id="JAOSLC020000003">
    <property type="protein sequence ID" value="MDD7914969.1"/>
    <property type="molecule type" value="Genomic_DNA"/>
</dbReference>
<keyword evidence="4" id="KW-1185">Reference proteome</keyword>
<organism evidence="3 4">
    <name type="scientific">Polaribacter ponticola</name>
    <dbReference type="NCBI Taxonomy" id="2978475"/>
    <lineage>
        <taxon>Bacteria</taxon>
        <taxon>Pseudomonadati</taxon>
        <taxon>Bacteroidota</taxon>
        <taxon>Flavobacteriia</taxon>
        <taxon>Flavobacteriales</taxon>
        <taxon>Flavobacteriaceae</taxon>
    </lineage>
</organism>
<evidence type="ECO:0000259" key="2">
    <source>
        <dbReference type="Pfam" id="PF00534"/>
    </source>
</evidence>